<evidence type="ECO:0000313" key="2">
    <source>
        <dbReference type="EMBL" id="GAU28965.1"/>
    </source>
</evidence>
<name>A0A2Z6MZ34_TRISU</name>
<dbReference type="AlphaFoldDB" id="A0A2Z6MZ34"/>
<organism evidence="2 3">
    <name type="scientific">Trifolium subterraneum</name>
    <name type="common">Subterranean clover</name>
    <dbReference type="NCBI Taxonomy" id="3900"/>
    <lineage>
        <taxon>Eukaryota</taxon>
        <taxon>Viridiplantae</taxon>
        <taxon>Streptophyta</taxon>
        <taxon>Embryophyta</taxon>
        <taxon>Tracheophyta</taxon>
        <taxon>Spermatophyta</taxon>
        <taxon>Magnoliopsida</taxon>
        <taxon>eudicotyledons</taxon>
        <taxon>Gunneridae</taxon>
        <taxon>Pentapetalae</taxon>
        <taxon>rosids</taxon>
        <taxon>fabids</taxon>
        <taxon>Fabales</taxon>
        <taxon>Fabaceae</taxon>
        <taxon>Papilionoideae</taxon>
        <taxon>50 kb inversion clade</taxon>
        <taxon>NPAAA clade</taxon>
        <taxon>Hologalegina</taxon>
        <taxon>IRL clade</taxon>
        <taxon>Trifolieae</taxon>
        <taxon>Trifolium</taxon>
    </lineage>
</organism>
<feature type="compositionally biased region" description="Basic and acidic residues" evidence="1">
    <location>
        <begin position="42"/>
        <end position="52"/>
    </location>
</feature>
<dbReference type="Proteomes" id="UP000242715">
    <property type="component" value="Unassembled WGS sequence"/>
</dbReference>
<accession>A0A2Z6MZ34</accession>
<reference evidence="3" key="1">
    <citation type="journal article" date="2017" name="Front. Plant Sci.">
        <title>Climate Clever Clovers: New Paradigm to Reduce the Environmental Footprint of Ruminants by Breeding Low Methanogenic Forages Utilizing Haplotype Variation.</title>
        <authorList>
            <person name="Kaur P."/>
            <person name="Appels R."/>
            <person name="Bayer P.E."/>
            <person name="Keeble-Gagnere G."/>
            <person name="Wang J."/>
            <person name="Hirakawa H."/>
            <person name="Shirasawa K."/>
            <person name="Vercoe P."/>
            <person name="Stefanova K."/>
            <person name="Durmic Z."/>
            <person name="Nichols P."/>
            <person name="Revell C."/>
            <person name="Isobe S.N."/>
            <person name="Edwards D."/>
            <person name="Erskine W."/>
        </authorList>
    </citation>
    <scope>NUCLEOTIDE SEQUENCE [LARGE SCALE GENOMIC DNA]</scope>
    <source>
        <strain evidence="3">cv. Daliak</strain>
    </source>
</reference>
<keyword evidence="3" id="KW-1185">Reference proteome</keyword>
<proteinExistence type="predicted"/>
<sequence>MKSASGGQISPIPKAMIDMLAKMALEEEGSGADSTPAAETTRTPDIRREQGRNRQPNSPNTDKGQPQITQSSSQGQLSAQGYHQKV</sequence>
<gene>
    <name evidence="2" type="ORF">TSUD_153810</name>
</gene>
<feature type="region of interest" description="Disordered" evidence="1">
    <location>
        <begin position="20"/>
        <end position="86"/>
    </location>
</feature>
<feature type="compositionally biased region" description="Polar residues" evidence="1">
    <location>
        <begin position="53"/>
        <end position="69"/>
    </location>
</feature>
<evidence type="ECO:0000256" key="1">
    <source>
        <dbReference type="SAM" id="MobiDB-lite"/>
    </source>
</evidence>
<feature type="compositionally biased region" description="Low complexity" evidence="1">
    <location>
        <begin position="70"/>
        <end position="86"/>
    </location>
</feature>
<protein>
    <submittedName>
        <fullName evidence="2">Uncharacterized protein</fullName>
    </submittedName>
</protein>
<evidence type="ECO:0000313" key="3">
    <source>
        <dbReference type="Proteomes" id="UP000242715"/>
    </source>
</evidence>
<dbReference type="EMBL" id="DF973384">
    <property type="protein sequence ID" value="GAU28965.1"/>
    <property type="molecule type" value="Genomic_DNA"/>
</dbReference>